<reference evidence="4" key="1">
    <citation type="submission" date="2023-01" db="EMBL/GenBank/DDBJ databases">
        <authorList>
            <person name="Van Ghelder C."/>
            <person name="Rancurel C."/>
        </authorList>
    </citation>
    <scope>NUCLEOTIDE SEQUENCE</scope>
    <source>
        <strain evidence="4">CNCM I-4278</strain>
    </source>
</reference>
<dbReference type="InterPro" id="IPR001509">
    <property type="entry name" value="Epimerase_deHydtase"/>
</dbReference>
<dbReference type="Proteomes" id="UP001152607">
    <property type="component" value="Unassembled WGS sequence"/>
</dbReference>
<dbReference type="Gene3D" id="3.40.50.720">
    <property type="entry name" value="NAD(P)-binding Rossmann-like Domain"/>
    <property type="match status" value="1"/>
</dbReference>
<organism evidence="4 5">
    <name type="scientific">Periconia digitata</name>
    <dbReference type="NCBI Taxonomy" id="1303443"/>
    <lineage>
        <taxon>Eukaryota</taxon>
        <taxon>Fungi</taxon>
        <taxon>Dikarya</taxon>
        <taxon>Ascomycota</taxon>
        <taxon>Pezizomycotina</taxon>
        <taxon>Dothideomycetes</taxon>
        <taxon>Pleosporomycetidae</taxon>
        <taxon>Pleosporales</taxon>
        <taxon>Massarineae</taxon>
        <taxon>Periconiaceae</taxon>
        <taxon>Periconia</taxon>
    </lineage>
</organism>
<dbReference type="PANTHER" id="PTHR10366:SF564">
    <property type="entry name" value="STEROL-4-ALPHA-CARBOXYLATE 3-DEHYDROGENASE, DECARBOXYLATING"/>
    <property type="match status" value="1"/>
</dbReference>
<keyword evidence="5" id="KW-1185">Reference proteome</keyword>
<evidence type="ECO:0000256" key="2">
    <source>
        <dbReference type="ARBA" id="ARBA00023445"/>
    </source>
</evidence>
<sequence length="346" mass="36707">MSKGTVLISGINGYIAAVTAQRLLDAGYSVRGTVRKSSSATALIEGPLKKYFESGAFEVVEVPDITVDGAFDEAVKGVTTIAHLATPVSFHFKDPAPILHAAIQGTRSILASAQKAGPQLQSFIHLSSIVAILTNAPAPSTLTEADWNTWAEPMISQGGDNISGVVIYGASKTASERALWAFRDEQKPNFTITALNPVYVIGPPLISPKTPKDVGETVAPVWTVFSGASYATGASAPHPTVDVRDVADLVGAVITNAKQCDGQRYIARGASASPQAMADVLRKTFPEAKDRIIEGEPGVGYEEDYQVDPQKGVVIDSDKAKTLLGRDWISFERSVVDTAKAFVHLL</sequence>
<evidence type="ECO:0000313" key="4">
    <source>
        <dbReference type="EMBL" id="CAI6338405.1"/>
    </source>
</evidence>
<name>A0A9W4XRX0_9PLEO</name>
<accession>A0A9W4XRX0</accession>
<comment type="caution">
    <text evidence="4">The sequence shown here is derived from an EMBL/GenBank/DDBJ whole genome shotgun (WGS) entry which is preliminary data.</text>
</comment>
<dbReference type="InterPro" id="IPR036291">
    <property type="entry name" value="NAD(P)-bd_dom_sf"/>
</dbReference>
<evidence type="ECO:0000313" key="5">
    <source>
        <dbReference type="Proteomes" id="UP001152607"/>
    </source>
</evidence>
<keyword evidence="1" id="KW-0560">Oxidoreductase</keyword>
<dbReference type="EMBL" id="CAOQHR010000008">
    <property type="protein sequence ID" value="CAI6338405.1"/>
    <property type="molecule type" value="Genomic_DNA"/>
</dbReference>
<gene>
    <name evidence="4" type="ORF">PDIGIT_LOCUS11533</name>
</gene>
<dbReference type="Pfam" id="PF01370">
    <property type="entry name" value="Epimerase"/>
    <property type="match status" value="1"/>
</dbReference>
<dbReference type="SUPFAM" id="SSF51735">
    <property type="entry name" value="NAD(P)-binding Rossmann-fold domains"/>
    <property type="match status" value="1"/>
</dbReference>
<dbReference type="GO" id="GO:0016616">
    <property type="term" value="F:oxidoreductase activity, acting on the CH-OH group of donors, NAD or NADP as acceptor"/>
    <property type="evidence" value="ECO:0007669"/>
    <property type="project" value="TreeGrafter"/>
</dbReference>
<feature type="domain" description="NAD-dependent epimerase/dehydratase" evidence="3">
    <location>
        <begin position="6"/>
        <end position="258"/>
    </location>
</feature>
<dbReference type="InterPro" id="IPR050425">
    <property type="entry name" value="NAD(P)_dehydrat-like"/>
</dbReference>
<evidence type="ECO:0000256" key="1">
    <source>
        <dbReference type="ARBA" id="ARBA00023002"/>
    </source>
</evidence>
<protein>
    <recommendedName>
        <fullName evidence="3">NAD-dependent epimerase/dehydratase domain-containing protein</fullName>
    </recommendedName>
</protein>
<dbReference type="OrthoDB" id="2735536at2759"/>
<proteinExistence type="inferred from homology"/>
<dbReference type="AlphaFoldDB" id="A0A9W4XRX0"/>
<comment type="similarity">
    <text evidence="2">Belongs to the NAD(P)-dependent epimerase/dehydratase family. Dihydroflavonol-4-reductase subfamily.</text>
</comment>
<dbReference type="PANTHER" id="PTHR10366">
    <property type="entry name" value="NAD DEPENDENT EPIMERASE/DEHYDRATASE"/>
    <property type="match status" value="1"/>
</dbReference>
<evidence type="ECO:0000259" key="3">
    <source>
        <dbReference type="Pfam" id="PF01370"/>
    </source>
</evidence>